<dbReference type="GO" id="GO:0016787">
    <property type="term" value="F:hydrolase activity"/>
    <property type="evidence" value="ECO:0007669"/>
    <property type="project" value="UniProtKB-KW"/>
</dbReference>
<accession>A0A7X0RQ99</accession>
<gene>
    <name evidence="2" type="ORF">H7C19_13355</name>
</gene>
<sequence length="386" mass="41146">MNRWNVSAIIVACLCLAYLFGAAAREERSSLPKAAAAPLPSAAPATKTLYEKLRAGEVVRYQIIGDSIGQSDGKLDKPGDVWYSRLSGILNEKYDTAAFFSRLLTTPGGIALGGWIDYITAAPADSDPDLFVLCFGQNDQGTPVSAFGASYEALVRRLKSDYPHAEIVTLIESSLSLPEYAERIRKISAYYGLLPVDTRTAFKASGVPYASLTADGVHPNSAGYALYANAIAEAIDSRIRMPEAIRPLPASPLYADAAAFASGRRQSDWTRANGFDVDEHGLATGMAGDTIAQSFVGPLLGIETLADPDGGDFKVYVDGKLAATLGNHCPFPVDWEKYVSHTLSEGAHTVEIEASSGTVKIKSIIVSGNGEQAEPNERSADEAMNL</sequence>
<protein>
    <submittedName>
        <fullName evidence="2">SGNH/GDSL hydrolase family protein</fullName>
    </submittedName>
</protein>
<dbReference type="Pfam" id="PF13472">
    <property type="entry name" value="Lipase_GDSL_2"/>
    <property type="match status" value="1"/>
</dbReference>
<proteinExistence type="predicted"/>
<name>A0A7X0RQ99_9BACL</name>
<feature type="domain" description="SGNH hydrolase-type esterase" evidence="1">
    <location>
        <begin position="64"/>
        <end position="226"/>
    </location>
</feature>
<evidence type="ECO:0000259" key="1">
    <source>
        <dbReference type="Pfam" id="PF13472"/>
    </source>
</evidence>
<dbReference type="SUPFAM" id="SSF52266">
    <property type="entry name" value="SGNH hydrolase"/>
    <property type="match status" value="1"/>
</dbReference>
<dbReference type="InterPro" id="IPR013830">
    <property type="entry name" value="SGNH_hydro"/>
</dbReference>
<dbReference type="Gene3D" id="3.40.50.1110">
    <property type="entry name" value="SGNH hydrolase"/>
    <property type="match status" value="1"/>
</dbReference>
<dbReference type="AlphaFoldDB" id="A0A7X0RQ99"/>
<comment type="caution">
    <text evidence="2">The sequence shown here is derived from an EMBL/GenBank/DDBJ whole genome shotgun (WGS) entry which is preliminary data.</text>
</comment>
<dbReference type="Gene3D" id="2.60.120.260">
    <property type="entry name" value="Galactose-binding domain-like"/>
    <property type="match status" value="1"/>
</dbReference>
<keyword evidence="2" id="KW-0378">Hydrolase</keyword>
<keyword evidence="3" id="KW-1185">Reference proteome</keyword>
<dbReference type="EMBL" id="JACJVP010000023">
    <property type="protein sequence ID" value="MBB6671672.1"/>
    <property type="molecule type" value="Genomic_DNA"/>
</dbReference>
<dbReference type="CDD" id="cd00229">
    <property type="entry name" value="SGNH_hydrolase"/>
    <property type="match status" value="1"/>
</dbReference>
<reference evidence="2 3" key="1">
    <citation type="submission" date="2020-08" db="EMBL/GenBank/DDBJ databases">
        <title>Cohnella phylogeny.</title>
        <authorList>
            <person name="Dunlap C."/>
        </authorList>
    </citation>
    <scope>NUCLEOTIDE SEQUENCE [LARGE SCALE GENOMIC DNA]</scope>
    <source>
        <strain evidence="2 3">DSM 28246</strain>
    </source>
</reference>
<dbReference type="InterPro" id="IPR036514">
    <property type="entry name" value="SGNH_hydro_sf"/>
</dbReference>
<dbReference type="RefSeq" id="WP_185143149.1">
    <property type="nucleotide sequence ID" value="NZ_JACJVP010000023.1"/>
</dbReference>
<evidence type="ECO:0000313" key="2">
    <source>
        <dbReference type="EMBL" id="MBB6671672.1"/>
    </source>
</evidence>
<dbReference type="Proteomes" id="UP000547209">
    <property type="component" value="Unassembled WGS sequence"/>
</dbReference>
<evidence type="ECO:0000313" key="3">
    <source>
        <dbReference type="Proteomes" id="UP000547209"/>
    </source>
</evidence>
<organism evidence="2 3">
    <name type="scientific">Cohnella nanjingensis</name>
    <dbReference type="NCBI Taxonomy" id="1387779"/>
    <lineage>
        <taxon>Bacteria</taxon>
        <taxon>Bacillati</taxon>
        <taxon>Bacillota</taxon>
        <taxon>Bacilli</taxon>
        <taxon>Bacillales</taxon>
        <taxon>Paenibacillaceae</taxon>
        <taxon>Cohnella</taxon>
    </lineage>
</organism>